<reference evidence="2 3" key="1">
    <citation type="submission" date="2024-04" db="EMBL/GenBank/DDBJ databases">
        <authorList>
            <person name="Cremers G."/>
        </authorList>
    </citation>
    <scope>NUCLEOTIDE SEQUENCE [LARGE SCALE GENOMIC DNA]</scope>
    <source>
        <strain evidence="2">MeCH1-AG</strain>
    </source>
</reference>
<sequence length="751" mass="82107">MATEDRRNVELPASQAKPEGSHAPGGRRPTVELLAIFRRETEDVLGRLFAVIDDELFKRSNSESLTQQTLFFEAMRRIRMESAALRASFHQGVEAAFEAFLKGAAQDSRRAAPGEVRPVDMGDLALVENERLEEEVAVAAMAEKGDSLFQSQLFGLNQRLAVLAGRDTLETKDNPFGPRAVCEAFAAAVRPLRLDLTVKLLIFKLFDQVVLRALGGVYEALNECLIGAGVLPALPKKIKRGHTAGRPSPEAGEGVDDDPGAYLEVFQGLRRLLEGWRAHMGLASGGASADPPGPALATEEVLGILSALQASREGAPDAEGLKAVIARRGPDAQPGEARALARADEDIIDMVALIFDFILEDHDLPDAVKGLIARLQIPVVKVAILEKSFFARKNHPVRLLLNALAQAGAGLDPVEGGIDSPVFKKIETIVNRILDEFDQNVELFSDLLDEFMAFMDKEIQRSRVAEERTRQVTQSKEQLRLAKRKIAYEIAIRLQNKGIPAPVRSFLYNTWKDVLVLAYLRRDKQPAEWENALTVMDKLLWTVTPPADAAARKAIIQVIPKLLKAIRAGLESISLDPQAVANALKDLEASHVACLSLRPAEAPVEERAVEIRDPELAQAIEDIQSNLPDIENLTVSDLAAEPKPSDGGEPGFLVEDEHMFRARELPIGAWVEFDEGHKRVRGKLSWKSQVTSTYVFVNRKGAKALEISLNALAAKFAAGQARILEEAAAPLMDRAFGALLAKLRGPVVKPA</sequence>
<name>A0ABM9NMB3_9GAMM</name>
<protein>
    <submittedName>
        <fullName evidence="2">Thymidine phosphorylase</fullName>
        <ecNumber evidence="2">2.4.2.4</ecNumber>
    </submittedName>
</protein>
<proteinExistence type="predicted"/>
<dbReference type="Proteomes" id="UP001497493">
    <property type="component" value="Chromosome"/>
</dbReference>
<gene>
    <name evidence="2" type="ORF">MECH1_V1_3001</name>
</gene>
<dbReference type="EC" id="2.4.2.4" evidence="2"/>
<dbReference type="InterPro" id="IPR012434">
    <property type="entry name" value="DUF1631"/>
</dbReference>
<keyword evidence="3" id="KW-1185">Reference proteome</keyword>
<feature type="region of interest" description="Disordered" evidence="1">
    <location>
        <begin position="239"/>
        <end position="258"/>
    </location>
</feature>
<keyword evidence="2" id="KW-0808">Transferase</keyword>
<dbReference type="RefSeq" id="WP_348758267.1">
    <property type="nucleotide sequence ID" value="NZ_OZ026884.1"/>
</dbReference>
<accession>A0ABM9NMB3</accession>
<evidence type="ECO:0000313" key="3">
    <source>
        <dbReference type="Proteomes" id="UP001497493"/>
    </source>
</evidence>
<dbReference type="EMBL" id="OZ026884">
    <property type="protein sequence ID" value="CAL1241777.1"/>
    <property type="molecule type" value="Genomic_DNA"/>
</dbReference>
<evidence type="ECO:0000256" key="1">
    <source>
        <dbReference type="SAM" id="MobiDB-lite"/>
    </source>
</evidence>
<feature type="region of interest" description="Disordered" evidence="1">
    <location>
        <begin position="1"/>
        <end position="27"/>
    </location>
</feature>
<dbReference type="Pfam" id="PF07793">
    <property type="entry name" value="DUF1631"/>
    <property type="match status" value="1"/>
</dbReference>
<evidence type="ECO:0000313" key="2">
    <source>
        <dbReference type="EMBL" id="CAL1241777.1"/>
    </source>
</evidence>
<dbReference type="GO" id="GO:0009032">
    <property type="term" value="F:thymidine phosphorylase activity"/>
    <property type="evidence" value="ECO:0007669"/>
    <property type="project" value="UniProtKB-EC"/>
</dbReference>
<keyword evidence="2" id="KW-0328">Glycosyltransferase</keyword>
<organism evidence="2 3">
    <name type="scientific">Candidatus Methylocalor cossyra</name>
    <dbReference type="NCBI Taxonomy" id="3108543"/>
    <lineage>
        <taxon>Bacteria</taxon>
        <taxon>Pseudomonadati</taxon>
        <taxon>Pseudomonadota</taxon>
        <taxon>Gammaproteobacteria</taxon>
        <taxon>Methylococcales</taxon>
        <taxon>Methylococcaceae</taxon>
        <taxon>Candidatus Methylocalor</taxon>
    </lineage>
</organism>